<dbReference type="EMBL" id="CAJNOR010002220">
    <property type="protein sequence ID" value="CAF1264487.1"/>
    <property type="molecule type" value="Genomic_DNA"/>
</dbReference>
<dbReference type="SUPFAM" id="SSF53474">
    <property type="entry name" value="alpha/beta-Hydrolases"/>
    <property type="match status" value="1"/>
</dbReference>
<dbReference type="Proteomes" id="UP000663828">
    <property type="component" value="Unassembled WGS sequence"/>
</dbReference>
<proteinExistence type="predicted"/>
<evidence type="ECO:0000313" key="1">
    <source>
        <dbReference type="EMBL" id="CAF1100179.1"/>
    </source>
</evidence>
<comment type="caution">
    <text evidence="1">The sequence shown here is derived from an EMBL/GenBank/DDBJ whole genome shotgun (WGS) entry which is preliminary data.</text>
</comment>
<dbReference type="Proteomes" id="UP000663852">
    <property type="component" value="Unassembled WGS sequence"/>
</dbReference>
<dbReference type="PANTHER" id="PTHR12277">
    <property type="entry name" value="ALPHA/BETA HYDROLASE DOMAIN-CONTAINING PROTEIN"/>
    <property type="match status" value="1"/>
</dbReference>
<organism evidence="1 4">
    <name type="scientific">Adineta ricciae</name>
    <name type="common">Rotifer</name>
    <dbReference type="NCBI Taxonomy" id="249248"/>
    <lineage>
        <taxon>Eukaryota</taxon>
        <taxon>Metazoa</taxon>
        <taxon>Spiralia</taxon>
        <taxon>Gnathifera</taxon>
        <taxon>Rotifera</taxon>
        <taxon>Eurotatoria</taxon>
        <taxon>Bdelloidea</taxon>
        <taxon>Adinetida</taxon>
        <taxon>Adinetidae</taxon>
        <taxon>Adineta</taxon>
    </lineage>
</organism>
<dbReference type="PANTHER" id="PTHR12277:SF81">
    <property type="entry name" value="PROTEIN ABHD13"/>
    <property type="match status" value="1"/>
</dbReference>
<dbReference type="Gene3D" id="3.40.50.1820">
    <property type="entry name" value="alpha/beta hydrolase"/>
    <property type="match status" value="1"/>
</dbReference>
<evidence type="ECO:0000313" key="4">
    <source>
        <dbReference type="Proteomes" id="UP000663852"/>
    </source>
</evidence>
<name>A0A814P182_ADIRI</name>
<accession>A0A814P182</accession>
<dbReference type="EMBL" id="CAJNOJ010000097">
    <property type="protein sequence ID" value="CAF1100179.1"/>
    <property type="molecule type" value="Genomic_DNA"/>
</dbReference>
<dbReference type="InterPro" id="IPR029058">
    <property type="entry name" value="AB_hydrolase_fold"/>
</dbReference>
<evidence type="ECO:0000313" key="2">
    <source>
        <dbReference type="EMBL" id="CAF1264487.1"/>
    </source>
</evidence>
<gene>
    <name evidence="1" type="ORF">EDS130_LOCUS19948</name>
    <name evidence="2" type="ORF">XAT740_LOCUS26958</name>
</gene>
<sequence>MGLFQWILRQILFPAPHPPTYTLESHKENLLWLQPNRNSSTNLPIPCLHYSPNNAAKYFFLWCHGNGCDIGSMSRTISALSRRVQAHALIFEYPSYGLLSGARVSPSQESINDHAERAYLFIRDTLKWPTDRIIVYGHSIGSGSACYLASRYDIGALILQSPYTSIKNIIGRKIGRVVNLFNIPYWNNSQTLKDIKYPILLIHGQRDNLISSEESQILYDSLAENTKKQLVFLPDDDHNSISDPVMLSHVQPFLNKYFNEPTVSLPDIKIDPKLREVPPNMPDNSRFKLIPYLINLIRSIFQPYNPPSRNE</sequence>
<dbReference type="OrthoDB" id="10249433at2759"/>
<evidence type="ECO:0000313" key="3">
    <source>
        <dbReference type="Proteomes" id="UP000663828"/>
    </source>
</evidence>
<reference evidence="1" key="1">
    <citation type="submission" date="2021-02" db="EMBL/GenBank/DDBJ databases">
        <authorList>
            <person name="Nowell W R."/>
        </authorList>
    </citation>
    <scope>NUCLEOTIDE SEQUENCE</scope>
</reference>
<dbReference type="AlphaFoldDB" id="A0A814P182"/>
<protein>
    <submittedName>
        <fullName evidence="1">Uncharacterized protein</fullName>
    </submittedName>
</protein>
<keyword evidence="3" id="KW-1185">Reference proteome</keyword>